<accession>A0A4D6LWJ8</accession>
<reference evidence="1 2" key="1">
    <citation type="submission" date="2019-04" db="EMBL/GenBank/DDBJ databases">
        <title>An improved genome assembly and genetic linkage map for asparagus bean, Vigna unguiculata ssp. sesquipedialis.</title>
        <authorList>
            <person name="Xia Q."/>
            <person name="Zhang R."/>
            <person name="Dong Y."/>
        </authorList>
    </citation>
    <scope>NUCLEOTIDE SEQUENCE [LARGE SCALE GENOMIC DNA]</scope>
    <source>
        <tissue evidence="1">Leaf</tissue>
    </source>
</reference>
<dbReference type="EMBL" id="CP039349">
    <property type="protein sequence ID" value="QCD92850.1"/>
    <property type="molecule type" value="Genomic_DNA"/>
</dbReference>
<proteinExistence type="predicted"/>
<name>A0A4D6LWJ8_VIGUN</name>
<keyword evidence="2" id="KW-1185">Reference proteome</keyword>
<dbReference type="Proteomes" id="UP000501690">
    <property type="component" value="Linkage Group LG5"/>
</dbReference>
<protein>
    <submittedName>
        <fullName evidence="1">Uncharacterized protein</fullName>
    </submittedName>
</protein>
<sequence length="156" mass="17534">MELFREMETAAGKKRKKKGHAFWHRLSITRGQMEVYRPRFFATRGQISVIGLVFLSPEAKACAVSGSFVNLGDIDGLYASKMGRGLQYAATHNSAMNPTWKVLVHRWKEILVIAARKPHRRWTKLSSSKEGNTCCHLKETLIVIADAALSQTLLCC</sequence>
<dbReference type="AlphaFoldDB" id="A0A4D6LWJ8"/>
<gene>
    <name evidence="1" type="ORF">DEO72_LG5g919</name>
</gene>
<evidence type="ECO:0000313" key="2">
    <source>
        <dbReference type="Proteomes" id="UP000501690"/>
    </source>
</evidence>
<organism evidence="1 2">
    <name type="scientific">Vigna unguiculata</name>
    <name type="common">Cowpea</name>
    <dbReference type="NCBI Taxonomy" id="3917"/>
    <lineage>
        <taxon>Eukaryota</taxon>
        <taxon>Viridiplantae</taxon>
        <taxon>Streptophyta</taxon>
        <taxon>Embryophyta</taxon>
        <taxon>Tracheophyta</taxon>
        <taxon>Spermatophyta</taxon>
        <taxon>Magnoliopsida</taxon>
        <taxon>eudicotyledons</taxon>
        <taxon>Gunneridae</taxon>
        <taxon>Pentapetalae</taxon>
        <taxon>rosids</taxon>
        <taxon>fabids</taxon>
        <taxon>Fabales</taxon>
        <taxon>Fabaceae</taxon>
        <taxon>Papilionoideae</taxon>
        <taxon>50 kb inversion clade</taxon>
        <taxon>NPAAA clade</taxon>
        <taxon>indigoferoid/millettioid clade</taxon>
        <taxon>Phaseoleae</taxon>
        <taxon>Vigna</taxon>
    </lineage>
</organism>
<evidence type="ECO:0000313" key="1">
    <source>
        <dbReference type="EMBL" id="QCD92850.1"/>
    </source>
</evidence>